<sequence>MFHINELFMLLNIDSKNAKKYVLQTMGRGVRIEPFLNMRKRMQYSNVEYAIKDTLNPLVCGLETLFILASDNEAIKFILEEIESFITKYQLKGFKKTNVLTPLPTPKYKNTESKERQYKIGKAEARGLKEYVESFDEDVLTLNKCVINKECKYSTLQEVQDFLQEKNSRIVQYGDVKKIDENTTFGHIDRILNSINKELREFVDLSDEISHYQKFQTTLGEDFAREVNEIVKSILNAKSEEELKSDFESGKINIDEFMKNLKSNAKTHDIENYTISTTLREHYYNPLITYNKNDKDTRVDFAISEDSEKILTRLEQFLQKDSKKLEKYEWCFSKLIKDIDNIYIPYFDSEMQSERKFYPDFIFWFKNRENGEYKIIFVDPKGLKIEINPRDKIKGFESIYKDKEFLYRDKKIRVYLFYYNKDIIKFYRFEKYKKSSVSNIMSNII</sequence>
<reference evidence="1 2" key="1">
    <citation type="submission" date="2024-06" db="EMBL/GenBank/DDBJ databases">
        <title>Draft genome sequence of Helicobacter trogontum NHP16-4001.</title>
        <authorList>
            <person name="Rimbara E."/>
            <person name="Suzuki M."/>
        </authorList>
    </citation>
    <scope>NUCLEOTIDE SEQUENCE [LARGE SCALE GENOMIC DNA]</scope>
    <source>
        <strain evidence="1 2">NHP16-4001</strain>
    </source>
</reference>
<organism evidence="1 2">
    <name type="scientific">Helicobacter trogontum</name>
    <dbReference type="NCBI Taxonomy" id="50960"/>
    <lineage>
        <taxon>Bacteria</taxon>
        <taxon>Pseudomonadati</taxon>
        <taxon>Campylobacterota</taxon>
        <taxon>Epsilonproteobacteria</taxon>
        <taxon>Campylobacterales</taxon>
        <taxon>Helicobacteraceae</taxon>
        <taxon>Helicobacter</taxon>
    </lineage>
</organism>
<evidence type="ECO:0000313" key="1">
    <source>
        <dbReference type="EMBL" id="GAB0172099.1"/>
    </source>
</evidence>
<keyword evidence="2" id="KW-1185">Reference proteome</keyword>
<name>A0ABQ0D194_9HELI</name>
<dbReference type="Proteomes" id="UP001562457">
    <property type="component" value="Unassembled WGS sequence"/>
</dbReference>
<evidence type="ECO:0008006" key="3">
    <source>
        <dbReference type="Google" id="ProtNLM"/>
    </source>
</evidence>
<evidence type="ECO:0000313" key="2">
    <source>
        <dbReference type="Proteomes" id="UP001562457"/>
    </source>
</evidence>
<comment type="caution">
    <text evidence="1">The sequence shown here is derived from an EMBL/GenBank/DDBJ whole genome shotgun (WGS) entry which is preliminary data.</text>
</comment>
<protein>
    <recommendedName>
        <fullName evidence="3">Type III restriction endonuclease subunit R</fullName>
    </recommendedName>
</protein>
<gene>
    <name evidence="1" type="ORF">NHP164001_01120</name>
</gene>
<dbReference type="EMBL" id="BAAFHN010000001">
    <property type="protein sequence ID" value="GAB0172099.1"/>
    <property type="molecule type" value="Genomic_DNA"/>
</dbReference>
<proteinExistence type="predicted"/>
<accession>A0ABQ0D194</accession>